<dbReference type="Gene3D" id="3.40.1410.10">
    <property type="entry name" value="Chorismate lyase-like"/>
    <property type="match status" value="1"/>
</dbReference>
<dbReference type="InterPro" id="IPR011663">
    <property type="entry name" value="UTRA"/>
</dbReference>
<dbReference type="Proteomes" id="UP000523139">
    <property type="component" value="Unassembled WGS sequence"/>
</dbReference>
<evidence type="ECO:0000313" key="5">
    <source>
        <dbReference type="EMBL" id="NLS10492.1"/>
    </source>
</evidence>
<dbReference type="Pfam" id="PF00392">
    <property type="entry name" value="GntR"/>
    <property type="match status" value="1"/>
</dbReference>
<dbReference type="GO" id="GO:0003700">
    <property type="term" value="F:DNA-binding transcription factor activity"/>
    <property type="evidence" value="ECO:0007669"/>
    <property type="project" value="InterPro"/>
</dbReference>
<dbReference type="SMART" id="SM00866">
    <property type="entry name" value="UTRA"/>
    <property type="match status" value="1"/>
</dbReference>
<keyword evidence="3" id="KW-0804">Transcription</keyword>
<dbReference type="PANTHER" id="PTHR44846:SF17">
    <property type="entry name" value="GNTR-FAMILY TRANSCRIPTIONAL REGULATOR"/>
    <property type="match status" value="1"/>
</dbReference>
<dbReference type="PROSITE" id="PS50949">
    <property type="entry name" value="HTH_GNTR"/>
    <property type="match status" value="1"/>
</dbReference>
<evidence type="ECO:0000259" key="4">
    <source>
        <dbReference type="PROSITE" id="PS50949"/>
    </source>
</evidence>
<dbReference type="SUPFAM" id="SSF64288">
    <property type="entry name" value="Chorismate lyase-like"/>
    <property type="match status" value="1"/>
</dbReference>
<proteinExistence type="predicted"/>
<dbReference type="InterPro" id="IPR036388">
    <property type="entry name" value="WH-like_DNA-bd_sf"/>
</dbReference>
<sequence length="245" mass="27199">MGELKIEVDRSSPVPLYLQIAEAYERAIRDGALSPGTKLDNEIALADQFNISRPTIRQAMDKLVREGLVVRRRGVGTQVVGPRVRRNLKLSSLYNDLQEVGAEPKTEVLSLEVTTADDDARELLGLAEGTEVHHLRRLRSIGQRPLGLMENWIPRTAADMTVAELEHDGLYNVLRRYGVEFHMAQQTVGAAAATEAQAQLLGIEPGAPLVTVQRIALDSRDSPVELGRHVYRADLYSFDVTLMHD</sequence>
<dbReference type="PANTHER" id="PTHR44846">
    <property type="entry name" value="MANNOSYL-D-GLYCERATE TRANSPORT/METABOLISM SYSTEM REPRESSOR MNGR-RELATED"/>
    <property type="match status" value="1"/>
</dbReference>
<dbReference type="CDD" id="cd07377">
    <property type="entry name" value="WHTH_GntR"/>
    <property type="match status" value="1"/>
</dbReference>
<keyword evidence="1" id="KW-0805">Transcription regulation</keyword>
<gene>
    <name evidence="5" type="ORF">HGQ17_10920</name>
</gene>
<dbReference type="PRINTS" id="PR00035">
    <property type="entry name" value="HTHGNTR"/>
</dbReference>
<keyword evidence="6" id="KW-1185">Reference proteome</keyword>
<protein>
    <submittedName>
        <fullName evidence="5">GntR family transcriptional regulator</fullName>
    </submittedName>
</protein>
<dbReference type="InterPro" id="IPR036390">
    <property type="entry name" value="WH_DNA-bd_sf"/>
</dbReference>
<accession>A0A7X8YER1</accession>
<dbReference type="Gene3D" id="1.10.10.10">
    <property type="entry name" value="Winged helix-like DNA-binding domain superfamily/Winged helix DNA-binding domain"/>
    <property type="match status" value="1"/>
</dbReference>
<dbReference type="SUPFAM" id="SSF46785">
    <property type="entry name" value="Winged helix' DNA-binding domain"/>
    <property type="match status" value="1"/>
</dbReference>
<evidence type="ECO:0000256" key="1">
    <source>
        <dbReference type="ARBA" id="ARBA00023015"/>
    </source>
</evidence>
<dbReference type="Pfam" id="PF07702">
    <property type="entry name" value="UTRA"/>
    <property type="match status" value="1"/>
</dbReference>
<dbReference type="GO" id="GO:0003677">
    <property type="term" value="F:DNA binding"/>
    <property type="evidence" value="ECO:0007669"/>
    <property type="project" value="UniProtKB-KW"/>
</dbReference>
<feature type="domain" description="HTH gntR-type" evidence="4">
    <location>
        <begin position="14"/>
        <end position="82"/>
    </location>
</feature>
<dbReference type="InterPro" id="IPR028978">
    <property type="entry name" value="Chorismate_lyase_/UTRA_dom_sf"/>
</dbReference>
<dbReference type="GO" id="GO:0045892">
    <property type="term" value="P:negative regulation of DNA-templated transcription"/>
    <property type="evidence" value="ECO:0007669"/>
    <property type="project" value="TreeGrafter"/>
</dbReference>
<evidence type="ECO:0000256" key="2">
    <source>
        <dbReference type="ARBA" id="ARBA00023125"/>
    </source>
</evidence>
<organism evidence="5 6">
    <name type="scientific">Nesterenkonia sedimenti</name>
    <dbReference type="NCBI Taxonomy" id="1463632"/>
    <lineage>
        <taxon>Bacteria</taxon>
        <taxon>Bacillati</taxon>
        <taxon>Actinomycetota</taxon>
        <taxon>Actinomycetes</taxon>
        <taxon>Micrococcales</taxon>
        <taxon>Micrococcaceae</taxon>
        <taxon>Nesterenkonia</taxon>
    </lineage>
</organism>
<keyword evidence="2" id="KW-0238">DNA-binding</keyword>
<dbReference type="InterPro" id="IPR000524">
    <property type="entry name" value="Tscrpt_reg_HTH_GntR"/>
</dbReference>
<dbReference type="AlphaFoldDB" id="A0A7X8YER1"/>
<comment type="caution">
    <text evidence="5">The sequence shown here is derived from an EMBL/GenBank/DDBJ whole genome shotgun (WGS) entry which is preliminary data.</text>
</comment>
<dbReference type="InterPro" id="IPR050679">
    <property type="entry name" value="Bact_HTH_transcr_reg"/>
</dbReference>
<evidence type="ECO:0000313" key="6">
    <source>
        <dbReference type="Proteomes" id="UP000523139"/>
    </source>
</evidence>
<dbReference type="EMBL" id="JABAHY010000010">
    <property type="protein sequence ID" value="NLS10492.1"/>
    <property type="molecule type" value="Genomic_DNA"/>
</dbReference>
<dbReference type="SMART" id="SM00345">
    <property type="entry name" value="HTH_GNTR"/>
    <property type="match status" value="1"/>
</dbReference>
<name>A0A7X8YER1_9MICC</name>
<evidence type="ECO:0000256" key="3">
    <source>
        <dbReference type="ARBA" id="ARBA00023163"/>
    </source>
</evidence>
<reference evidence="5 6" key="1">
    <citation type="submission" date="2020-04" db="EMBL/GenBank/DDBJ databases">
        <title>Nesterenkonia sp. nov., isolated from marine sediment.</title>
        <authorList>
            <person name="Zhang G."/>
        </authorList>
    </citation>
    <scope>NUCLEOTIDE SEQUENCE [LARGE SCALE GENOMIC DNA]</scope>
    <source>
        <strain evidence="5 6">MY13</strain>
    </source>
</reference>
<dbReference type="RefSeq" id="WP_168887973.1">
    <property type="nucleotide sequence ID" value="NZ_JABAHY010000010.1"/>
</dbReference>